<dbReference type="EMBL" id="GDKF01008428">
    <property type="protein sequence ID" value="JAT70194.1"/>
    <property type="molecule type" value="Transcribed_RNA"/>
</dbReference>
<dbReference type="InterPro" id="IPR036779">
    <property type="entry name" value="LysM_dom_sf"/>
</dbReference>
<dbReference type="Gene3D" id="3.10.350.10">
    <property type="entry name" value="LysM domain"/>
    <property type="match status" value="1"/>
</dbReference>
<organism evidence="3">
    <name type="scientific">Auxenochlorella protothecoides</name>
    <name type="common">Green microalga</name>
    <name type="synonym">Chlorella protothecoides</name>
    <dbReference type="NCBI Taxonomy" id="3075"/>
    <lineage>
        <taxon>Eukaryota</taxon>
        <taxon>Viridiplantae</taxon>
        <taxon>Chlorophyta</taxon>
        <taxon>core chlorophytes</taxon>
        <taxon>Trebouxiophyceae</taxon>
        <taxon>Chlorellales</taxon>
        <taxon>Chlorellaceae</taxon>
        <taxon>Auxenochlorella</taxon>
    </lineage>
</organism>
<dbReference type="InterPro" id="IPR001810">
    <property type="entry name" value="F-box_dom"/>
</dbReference>
<dbReference type="PANTHER" id="PTHR20932:SF8">
    <property type="entry name" value="LD22649P"/>
    <property type="match status" value="1"/>
</dbReference>
<proteinExistence type="predicted"/>
<name>A0A1D1ZTA6_AUXPR</name>
<evidence type="ECO:0000256" key="1">
    <source>
        <dbReference type="SAM" id="MobiDB-lite"/>
    </source>
</evidence>
<feature type="non-terminal residue" evidence="3">
    <location>
        <position position="319"/>
    </location>
</feature>
<feature type="region of interest" description="Disordered" evidence="1">
    <location>
        <begin position="235"/>
        <end position="269"/>
    </location>
</feature>
<protein>
    <recommendedName>
        <fullName evidence="2">F-box domain-containing protein</fullName>
    </recommendedName>
</protein>
<accession>A0A1D1ZTA6</accession>
<dbReference type="AlphaFoldDB" id="A0A1D1ZTA6"/>
<dbReference type="SUPFAM" id="SSF81383">
    <property type="entry name" value="F-box domain"/>
    <property type="match status" value="1"/>
</dbReference>
<dbReference type="InterPro" id="IPR036047">
    <property type="entry name" value="F-box-like_dom_sf"/>
</dbReference>
<evidence type="ECO:0000313" key="3">
    <source>
        <dbReference type="EMBL" id="JAT70194.1"/>
    </source>
</evidence>
<dbReference type="PROSITE" id="PS50181">
    <property type="entry name" value="FBOX"/>
    <property type="match status" value="1"/>
</dbReference>
<dbReference type="InterPro" id="IPR045030">
    <property type="entry name" value="LYSM1-4"/>
</dbReference>
<feature type="compositionally biased region" description="Polar residues" evidence="1">
    <location>
        <begin position="244"/>
        <end position="259"/>
    </location>
</feature>
<sequence>MRESLDGLPDPLVGSILHNLSDTDLLNVRATQRRLKAAADSLSKARFHQRWGIESVSEAPRFAPLYLAARARHFAWRHELGPHETLASVALRYDCEAAVLRRCNNLMDDAGAACRTHLFIPVEDVAAVRGCTAAFVRCQHVGRRFVVAFAPDARSARPAGAPAPRAGASEKLVGMLERSLRVDRFTALYYLSHGSGSLRAAIAAHGGWGAQVVAGEVLPSVALIRSHAYSCRLKKQTPGPLGRPSTSQVSHPTTSQSGMQAGRRCRARARPRVVRGLDEGGGLRPFHILWTRAAARGLSPDTEFLPVHYCENPSVDRAA</sequence>
<feature type="domain" description="F-box" evidence="2">
    <location>
        <begin position="2"/>
        <end position="50"/>
    </location>
</feature>
<dbReference type="PANTHER" id="PTHR20932">
    <property type="entry name" value="LYSM AND PUTATIVE PEPTIDOGLYCAN-BINDING DOMAIN-CONTAINING PROTEIN"/>
    <property type="match status" value="1"/>
</dbReference>
<evidence type="ECO:0000259" key="2">
    <source>
        <dbReference type="PROSITE" id="PS50181"/>
    </source>
</evidence>
<gene>
    <name evidence="3" type="ORF">g.18693</name>
</gene>
<reference evidence="3" key="1">
    <citation type="submission" date="2015-08" db="EMBL/GenBank/DDBJ databases">
        <authorList>
            <person name="Babu N.S."/>
            <person name="Beckwith C.J."/>
            <person name="Beseler K.G."/>
            <person name="Brison A."/>
            <person name="Carone J.V."/>
            <person name="Caskin T.P."/>
            <person name="Diamond M."/>
            <person name="Durham M.E."/>
            <person name="Foxe J.M."/>
            <person name="Go M."/>
            <person name="Henderson B.A."/>
            <person name="Jones I.B."/>
            <person name="McGettigan J.A."/>
            <person name="Micheletti S.J."/>
            <person name="Nasrallah M.E."/>
            <person name="Ortiz D."/>
            <person name="Piller C.R."/>
            <person name="Privatt S.R."/>
            <person name="Schneider S.L."/>
            <person name="Sharp S."/>
            <person name="Smith T.C."/>
            <person name="Stanton J.D."/>
            <person name="Ullery H.E."/>
            <person name="Wilson R.J."/>
            <person name="Serrano M.G."/>
            <person name="Buck G."/>
            <person name="Lee V."/>
            <person name="Wang Y."/>
            <person name="Carvalho R."/>
            <person name="Voegtly L."/>
            <person name="Shi R."/>
            <person name="Duckworth R."/>
            <person name="Johnson A."/>
            <person name="Loviza R."/>
            <person name="Walstead R."/>
            <person name="Shah Z."/>
            <person name="Kiflezghi M."/>
            <person name="Wade K."/>
            <person name="Ball S.L."/>
            <person name="Bradley K.W."/>
            <person name="Asai D.J."/>
            <person name="Bowman C.A."/>
            <person name="Russell D.A."/>
            <person name="Pope W.H."/>
            <person name="Jacobs-Sera D."/>
            <person name="Hendrix R.W."/>
            <person name="Hatfull G.F."/>
        </authorList>
    </citation>
    <scope>NUCLEOTIDE SEQUENCE</scope>
</reference>